<sequence>MVVDTEYYDALGVPPTATEIEIKKAYRKKAIQLHPDKNPDDPTAHEKFQAVGEAYQVLSDKSLRTRYDQVGKEGAKPDSGFEDPAEFFTMIFGGEAFHDWIGEISMMKDLTKSMEISMREQEEAEGAAAAADVADATSDAAKAKEAEAAKDATPAAGAPPPAYAEAAPDHATAAGTTQEIPVRDSKPASGTSTPRPQGVPTRLAITDKTEAQAAEEAAATAAGMTEEEKLLREKEKKKGGLTREQREELAAFEAERKKIRDERIETLSRKLIDRMSVWTETDKGKDVTEAFREKMRLEVENLKMESFGIEIMHAIGQTYVTKASTYIKSQKPLIGGVSGFLSRLKDKGNMVKDTWGTVSSAISAQMEIEEMARAEEKGGEEWTDERRAEYEKRVTGKILAAAWRGSKFEITGVLRDVCDKVLYDKKVKPEKRLERAHALIIIGEMFAKAQRDPDEEGDFMAFEQLMAEATAKREKKEDKKKEKEKTKADRHSVFGHKHDEKTAASTS</sequence>
<accession>A0A9Q9AKP5</accession>
<dbReference type="AlphaFoldDB" id="A0A9Q9AKP5"/>
<protein>
    <submittedName>
        <fullName evidence="4">DNAJ-containing protein</fullName>
    </submittedName>
</protein>
<feature type="compositionally biased region" description="Low complexity" evidence="2">
    <location>
        <begin position="211"/>
        <end position="224"/>
    </location>
</feature>
<gene>
    <name evidence="4" type="ORF">Slin15195_G020470</name>
</gene>
<dbReference type="CDD" id="cd06257">
    <property type="entry name" value="DnaJ"/>
    <property type="match status" value="1"/>
</dbReference>
<dbReference type="SUPFAM" id="SSF46565">
    <property type="entry name" value="Chaperone J-domain"/>
    <property type="match status" value="1"/>
</dbReference>
<evidence type="ECO:0000256" key="2">
    <source>
        <dbReference type="SAM" id="MobiDB-lite"/>
    </source>
</evidence>
<dbReference type="InterPro" id="IPR052814">
    <property type="entry name" value="Peroxisomal_DnaJ"/>
</dbReference>
<feature type="domain" description="J" evidence="3">
    <location>
        <begin position="6"/>
        <end position="71"/>
    </location>
</feature>
<feature type="compositionally biased region" description="Low complexity" evidence="2">
    <location>
        <begin position="163"/>
        <end position="177"/>
    </location>
</feature>
<dbReference type="PRINTS" id="PR00625">
    <property type="entry name" value="JDOMAIN"/>
</dbReference>
<dbReference type="SMART" id="SM00271">
    <property type="entry name" value="DnaJ"/>
    <property type="match status" value="1"/>
</dbReference>
<evidence type="ECO:0000313" key="4">
    <source>
        <dbReference type="EMBL" id="USW48728.1"/>
    </source>
</evidence>
<dbReference type="GO" id="GO:0016558">
    <property type="term" value="P:protein import into peroxisome matrix"/>
    <property type="evidence" value="ECO:0007669"/>
    <property type="project" value="TreeGrafter"/>
</dbReference>
<dbReference type="Gene3D" id="1.10.287.110">
    <property type="entry name" value="DnaJ domain"/>
    <property type="match status" value="1"/>
</dbReference>
<dbReference type="InterPro" id="IPR018253">
    <property type="entry name" value="DnaJ_domain_CS"/>
</dbReference>
<dbReference type="PROSITE" id="PS50076">
    <property type="entry name" value="DNAJ_2"/>
    <property type="match status" value="1"/>
</dbReference>
<dbReference type="InterPro" id="IPR001623">
    <property type="entry name" value="DnaJ_domain"/>
</dbReference>
<dbReference type="InterPro" id="IPR026894">
    <property type="entry name" value="DnaJ_X"/>
</dbReference>
<evidence type="ECO:0000259" key="3">
    <source>
        <dbReference type="PROSITE" id="PS50076"/>
    </source>
</evidence>
<proteinExistence type="predicted"/>
<dbReference type="Pfam" id="PF14308">
    <property type="entry name" value="DnaJ-X"/>
    <property type="match status" value="1"/>
</dbReference>
<dbReference type="PANTHER" id="PTHR45006">
    <property type="entry name" value="DNAJ-LIKE PROTEIN 1"/>
    <property type="match status" value="1"/>
</dbReference>
<dbReference type="InterPro" id="IPR036869">
    <property type="entry name" value="J_dom_sf"/>
</dbReference>
<dbReference type="PROSITE" id="PS00636">
    <property type="entry name" value="DNAJ_1"/>
    <property type="match status" value="1"/>
</dbReference>
<dbReference type="Pfam" id="PF00226">
    <property type="entry name" value="DnaJ"/>
    <property type="match status" value="1"/>
</dbReference>
<keyword evidence="1" id="KW-0143">Chaperone</keyword>
<dbReference type="PANTHER" id="PTHR45006:SF1">
    <property type="entry name" value="DNAJ-LIKE PROTEIN 1"/>
    <property type="match status" value="1"/>
</dbReference>
<feature type="compositionally biased region" description="Basic and acidic residues" evidence="2">
    <location>
        <begin position="141"/>
        <end position="150"/>
    </location>
</feature>
<dbReference type="FunFam" id="1.10.287.110:FF:000028">
    <property type="entry name" value="DnaJ domain protein"/>
    <property type="match status" value="1"/>
</dbReference>
<reference evidence="4" key="1">
    <citation type="submission" date="2022-06" db="EMBL/GenBank/DDBJ databases">
        <title>Complete genome sequences of two strains of the flax pathogen Septoria linicola.</title>
        <authorList>
            <person name="Lapalu N."/>
            <person name="Simon A."/>
            <person name="Demenou B."/>
            <person name="Paumier D."/>
            <person name="Guillot M.-P."/>
            <person name="Gout L."/>
            <person name="Valade R."/>
        </authorList>
    </citation>
    <scope>NUCLEOTIDE SEQUENCE</scope>
    <source>
        <strain evidence="4">SE15195</strain>
    </source>
</reference>
<name>A0A9Q9AKP5_9PEZI</name>
<dbReference type="OrthoDB" id="552049at2759"/>
<feature type="region of interest" description="Disordered" evidence="2">
    <location>
        <begin position="138"/>
        <end position="247"/>
    </location>
</feature>
<dbReference type="GO" id="GO:0005829">
    <property type="term" value="C:cytosol"/>
    <property type="evidence" value="ECO:0007669"/>
    <property type="project" value="TreeGrafter"/>
</dbReference>
<dbReference type="Proteomes" id="UP001056384">
    <property type="component" value="Chromosome 1"/>
</dbReference>
<dbReference type="EMBL" id="CP099418">
    <property type="protein sequence ID" value="USW48728.1"/>
    <property type="molecule type" value="Genomic_DNA"/>
</dbReference>
<feature type="compositionally biased region" description="Basic and acidic residues" evidence="2">
    <location>
        <begin position="226"/>
        <end position="247"/>
    </location>
</feature>
<evidence type="ECO:0000313" key="5">
    <source>
        <dbReference type="Proteomes" id="UP001056384"/>
    </source>
</evidence>
<keyword evidence="5" id="KW-1185">Reference proteome</keyword>
<feature type="region of interest" description="Disordered" evidence="2">
    <location>
        <begin position="470"/>
        <end position="507"/>
    </location>
</feature>
<organism evidence="4 5">
    <name type="scientific">Septoria linicola</name>
    <dbReference type="NCBI Taxonomy" id="215465"/>
    <lineage>
        <taxon>Eukaryota</taxon>
        <taxon>Fungi</taxon>
        <taxon>Dikarya</taxon>
        <taxon>Ascomycota</taxon>
        <taxon>Pezizomycotina</taxon>
        <taxon>Dothideomycetes</taxon>
        <taxon>Dothideomycetidae</taxon>
        <taxon>Mycosphaerellales</taxon>
        <taxon>Mycosphaerellaceae</taxon>
        <taxon>Septoria</taxon>
    </lineage>
</organism>
<evidence type="ECO:0000256" key="1">
    <source>
        <dbReference type="ARBA" id="ARBA00023186"/>
    </source>
</evidence>